<organism evidence="2 3">
    <name type="scientific">Dryococelus australis</name>
    <dbReference type="NCBI Taxonomy" id="614101"/>
    <lineage>
        <taxon>Eukaryota</taxon>
        <taxon>Metazoa</taxon>
        <taxon>Ecdysozoa</taxon>
        <taxon>Arthropoda</taxon>
        <taxon>Hexapoda</taxon>
        <taxon>Insecta</taxon>
        <taxon>Pterygota</taxon>
        <taxon>Neoptera</taxon>
        <taxon>Polyneoptera</taxon>
        <taxon>Phasmatodea</taxon>
        <taxon>Verophasmatodea</taxon>
        <taxon>Anareolatae</taxon>
        <taxon>Phasmatidae</taxon>
        <taxon>Eurycanthinae</taxon>
        <taxon>Dryococelus</taxon>
    </lineage>
</organism>
<dbReference type="EMBL" id="JARBHB010000009">
    <property type="protein sequence ID" value="KAJ8875019.1"/>
    <property type="molecule type" value="Genomic_DNA"/>
</dbReference>
<protein>
    <submittedName>
        <fullName evidence="2">Uncharacterized protein</fullName>
    </submittedName>
</protein>
<evidence type="ECO:0000313" key="3">
    <source>
        <dbReference type="Proteomes" id="UP001159363"/>
    </source>
</evidence>
<proteinExistence type="predicted"/>
<dbReference type="Proteomes" id="UP001159363">
    <property type="component" value="Chromosome 8"/>
</dbReference>
<keyword evidence="3" id="KW-1185">Reference proteome</keyword>
<evidence type="ECO:0000256" key="1">
    <source>
        <dbReference type="SAM" id="MobiDB-lite"/>
    </source>
</evidence>
<name>A0ABQ9GSP0_9NEOP</name>
<comment type="caution">
    <text evidence="2">The sequence shown here is derived from an EMBL/GenBank/DDBJ whole genome shotgun (WGS) entry which is preliminary data.</text>
</comment>
<feature type="region of interest" description="Disordered" evidence="1">
    <location>
        <begin position="183"/>
        <end position="212"/>
    </location>
</feature>
<reference evidence="2 3" key="1">
    <citation type="submission" date="2023-02" db="EMBL/GenBank/DDBJ databases">
        <title>LHISI_Scaffold_Assembly.</title>
        <authorList>
            <person name="Stuart O.P."/>
            <person name="Cleave R."/>
            <person name="Magrath M.J.L."/>
            <person name="Mikheyev A.S."/>
        </authorList>
    </citation>
    <scope>NUCLEOTIDE SEQUENCE [LARGE SCALE GENOMIC DNA]</scope>
    <source>
        <strain evidence="2">Daus_M_001</strain>
        <tissue evidence="2">Leg muscle</tissue>
    </source>
</reference>
<evidence type="ECO:0000313" key="2">
    <source>
        <dbReference type="EMBL" id="KAJ8875019.1"/>
    </source>
</evidence>
<accession>A0ABQ9GSP0</accession>
<sequence>MYPEGTAGANCVSGLTPYAYKGRKLCKETCIAAERDWAAMASDWGHDYLPKRAVKKNEWAMSLSWKYGVTPASVWSGFGKPRTPENASFLHWLLPVCEVTPFLSNLHVIGAHDREVFIYWRRVTRGVGVELIWDALNIEVLRADEGETRQRPFTIKGFQKCSLYREHPISADQRRNATAVKMGDPRENPVASGTARHDSHVRKLGNDSSGNLTRRQSSQLIFSLCVEKPFADQRLATLLANRQSSQCGIAHQTRSSFPDTRAPNQRVRNRHAVSSLSSRMSAARARSLTVKLKQVEGDKEATVTIPNPLKGTCFIVNPFVRYRIVDFGQYHLGTPLVDDRPVMNALKYRVVSSAVWTNRTVVSSNTATNRTGVLAVVDAAIMSKTRRASREDSNGAAPSDRVFQFSSDSRRARLGESCPAWAYHLSKNISRAARASSVPWFPSLHRRASRRAFPYTASPTFPPSKLRNVPPPPSLLVFSLPTNKEHGSYLSGATVTERLACSFPTKAIRAQSPAGSLRIFACGNRAGRCRWSAGFLGDLLYSPPLHSGAASYSPESPTSALKTSMLRAAQISTFIHSILPICYL</sequence>
<gene>
    <name evidence="2" type="ORF">PR048_022909</name>
</gene>